<evidence type="ECO:0000256" key="4">
    <source>
        <dbReference type="ARBA" id="ARBA00023163"/>
    </source>
</evidence>
<evidence type="ECO:0000313" key="6">
    <source>
        <dbReference type="EMBL" id="MPM32859.1"/>
    </source>
</evidence>
<dbReference type="SMART" id="SM00422">
    <property type="entry name" value="HTH_MERR"/>
    <property type="match status" value="1"/>
</dbReference>
<proteinExistence type="predicted"/>
<dbReference type="PANTHER" id="PTHR30204:SF69">
    <property type="entry name" value="MERR-FAMILY TRANSCRIPTIONAL REGULATOR"/>
    <property type="match status" value="1"/>
</dbReference>
<organism evidence="6">
    <name type="scientific">bioreactor metagenome</name>
    <dbReference type="NCBI Taxonomy" id="1076179"/>
    <lineage>
        <taxon>unclassified sequences</taxon>
        <taxon>metagenomes</taxon>
        <taxon>ecological metagenomes</taxon>
    </lineage>
</organism>
<comment type="caution">
    <text evidence="6">The sequence shown here is derived from an EMBL/GenBank/DDBJ whole genome shotgun (WGS) entry which is preliminary data.</text>
</comment>
<accession>A0A644YX28</accession>
<dbReference type="AlphaFoldDB" id="A0A644YX28"/>
<evidence type="ECO:0000259" key="5">
    <source>
        <dbReference type="PROSITE" id="PS50937"/>
    </source>
</evidence>
<evidence type="ECO:0000256" key="3">
    <source>
        <dbReference type="ARBA" id="ARBA00023125"/>
    </source>
</evidence>
<keyword evidence="3" id="KW-0238">DNA-binding</keyword>
<dbReference type="GO" id="GO:0003677">
    <property type="term" value="F:DNA binding"/>
    <property type="evidence" value="ECO:0007669"/>
    <property type="project" value="UniProtKB-KW"/>
</dbReference>
<dbReference type="InterPro" id="IPR009061">
    <property type="entry name" value="DNA-bd_dom_put_sf"/>
</dbReference>
<protein>
    <recommendedName>
        <fullName evidence="5">HTH merR-type domain-containing protein</fullName>
    </recommendedName>
</protein>
<keyword evidence="1" id="KW-0678">Repressor</keyword>
<gene>
    <name evidence="6" type="ORF">SDC9_79425</name>
</gene>
<evidence type="ECO:0000256" key="1">
    <source>
        <dbReference type="ARBA" id="ARBA00022491"/>
    </source>
</evidence>
<dbReference type="InterPro" id="IPR000551">
    <property type="entry name" value="MerR-type_HTH_dom"/>
</dbReference>
<dbReference type="PROSITE" id="PS50937">
    <property type="entry name" value="HTH_MERR_2"/>
    <property type="match status" value="1"/>
</dbReference>
<feature type="domain" description="HTH merR-type" evidence="5">
    <location>
        <begin position="4"/>
        <end position="74"/>
    </location>
</feature>
<keyword evidence="4" id="KW-0804">Transcription</keyword>
<dbReference type="Gene3D" id="1.10.1660.10">
    <property type="match status" value="1"/>
</dbReference>
<name>A0A644YX28_9ZZZZ</name>
<dbReference type="InterPro" id="IPR047057">
    <property type="entry name" value="MerR_fam"/>
</dbReference>
<dbReference type="EMBL" id="VSSQ01006484">
    <property type="protein sequence ID" value="MPM32859.1"/>
    <property type="molecule type" value="Genomic_DNA"/>
</dbReference>
<sequence>MKKYYTIGETASLLGVTTQTLRYYDKIGLLSPEHCDENTGYRYYSFTQFHYIDRIKYLQGFGMQLKDIQNIIHSGRVDCLLPYLEKKKKAAVEELEVLQGTIKDIEWYIDYFTYLDKGKNADYLYKIQLEDRYIIKSPCYYMEPLSNMEFRLAGVKSRKEYEKLYFRRQYGYKVNVESLMKQEFYPMEYFIFLREKPDIDKRLYDVLPAGEYLCFRTQALRENWNPDVLTDYFKNKEMPKLSLALEFEDNLVEYSQAWYEIQILL</sequence>
<evidence type="ECO:0000256" key="2">
    <source>
        <dbReference type="ARBA" id="ARBA00023015"/>
    </source>
</evidence>
<dbReference type="SUPFAM" id="SSF46955">
    <property type="entry name" value="Putative DNA-binding domain"/>
    <property type="match status" value="1"/>
</dbReference>
<dbReference type="Pfam" id="PF13411">
    <property type="entry name" value="MerR_1"/>
    <property type="match status" value="1"/>
</dbReference>
<dbReference type="PANTHER" id="PTHR30204">
    <property type="entry name" value="REDOX-CYCLING DRUG-SENSING TRANSCRIPTIONAL ACTIVATOR SOXR"/>
    <property type="match status" value="1"/>
</dbReference>
<keyword evidence="2" id="KW-0805">Transcription regulation</keyword>
<dbReference type="GO" id="GO:0003700">
    <property type="term" value="F:DNA-binding transcription factor activity"/>
    <property type="evidence" value="ECO:0007669"/>
    <property type="project" value="InterPro"/>
</dbReference>
<reference evidence="6" key="1">
    <citation type="submission" date="2019-08" db="EMBL/GenBank/DDBJ databases">
        <authorList>
            <person name="Kucharzyk K."/>
            <person name="Murdoch R.W."/>
            <person name="Higgins S."/>
            <person name="Loffler F."/>
        </authorList>
    </citation>
    <scope>NUCLEOTIDE SEQUENCE</scope>
</reference>